<feature type="transmembrane region" description="Helical" evidence="7">
    <location>
        <begin position="363"/>
        <end position="390"/>
    </location>
</feature>
<evidence type="ECO:0000256" key="2">
    <source>
        <dbReference type="ARBA" id="ARBA00005814"/>
    </source>
</evidence>
<keyword evidence="4 7" id="KW-0812">Transmembrane</keyword>
<accession>A0ABQ8T3D9</accession>
<protein>
    <recommendedName>
        <fullName evidence="13">ABC transporter domain-containing protein</fullName>
    </recommendedName>
</protein>
<dbReference type="SUPFAM" id="SSF52540">
    <property type="entry name" value="P-loop containing nucleoside triphosphate hydrolases"/>
    <property type="match status" value="1"/>
</dbReference>
<sequence length="601" mass="67277">MAGKTDVSNMFRYTWPITIPSRKNRPIRLLDDNPHQTLIPVSGFAKSGMLLAIMGASGAGKTTLLATISQKVKGEMEGELLVNGQAVNREVMSKLSGFVPQQDLCIESLSVSEHMEFMARLLMDKRVHGSQRTNRINSLLLEIGLMKCRHNTISALSGGERKRLLLAVQRKVVICTIHQPPSGIFETFSHVLILAGGRVAFHGDVLGAKRHFNGLGFVCPSTYNQAEFFVSQLAVRPGYEDESKSKIQWVCDQFSSSAYGVEMMEQISIASTRSGKAQILYTETEQQSSCKLFSCKIIALLISLPYISTELDQKRIKNLQALLYFTITETIFTFSYSVTNLFPQEIPILLREISNSLYNSAPYYLAKVTVLLPQTILGSVIYTGIIFWIADLDGGAFGFLMLCVPVTLSAISATAYGCMMSAAFESISTIILLSAPLDVFGLTFSGLFLQLRYWKSYVKICHCHYVSKYGSNMISRSPDLTPLDFFLWDDMKNLVYEAPVESEEDLHCFYALPPQVSWMRYLSPFYYGTEAISILEWNHIHNIPRSEFEKRQTETDLYGLLIFEENGTEDRTPVLGSTYQALSPLSYAEVQSTAPDRAPLL</sequence>
<dbReference type="InterPro" id="IPR036397">
    <property type="entry name" value="RNaseH_sf"/>
</dbReference>
<evidence type="ECO:0008006" key="13">
    <source>
        <dbReference type="Google" id="ProtNLM"/>
    </source>
</evidence>
<feature type="transmembrane region" description="Helical" evidence="7">
    <location>
        <begin position="321"/>
        <end position="343"/>
    </location>
</feature>
<evidence type="ECO:0000313" key="11">
    <source>
        <dbReference type="EMBL" id="KAJ4440478.1"/>
    </source>
</evidence>
<keyword evidence="5 7" id="KW-1133">Transmembrane helix</keyword>
<feature type="domain" description="ABC transporter family G" evidence="10">
    <location>
        <begin position="178"/>
        <end position="234"/>
    </location>
</feature>
<dbReference type="InterPro" id="IPR043926">
    <property type="entry name" value="ABCG_dom"/>
</dbReference>
<dbReference type="Proteomes" id="UP001148838">
    <property type="component" value="Unassembled WGS sequence"/>
</dbReference>
<proteinExistence type="inferred from homology"/>
<dbReference type="PANTHER" id="PTHR48041">
    <property type="entry name" value="ABC TRANSPORTER G FAMILY MEMBER 28"/>
    <property type="match status" value="1"/>
</dbReference>
<dbReference type="Pfam" id="PF00005">
    <property type="entry name" value="ABC_tran"/>
    <property type="match status" value="1"/>
</dbReference>
<feature type="transmembrane region" description="Helical" evidence="7">
    <location>
        <begin position="430"/>
        <end position="449"/>
    </location>
</feature>
<evidence type="ECO:0000259" key="8">
    <source>
        <dbReference type="Pfam" id="PF00005"/>
    </source>
</evidence>
<evidence type="ECO:0000313" key="12">
    <source>
        <dbReference type="Proteomes" id="UP001148838"/>
    </source>
</evidence>
<organism evidence="11 12">
    <name type="scientific">Periplaneta americana</name>
    <name type="common">American cockroach</name>
    <name type="synonym">Blatta americana</name>
    <dbReference type="NCBI Taxonomy" id="6978"/>
    <lineage>
        <taxon>Eukaryota</taxon>
        <taxon>Metazoa</taxon>
        <taxon>Ecdysozoa</taxon>
        <taxon>Arthropoda</taxon>
        <taxon>Hexapoda</taxon>
        <taxon>Insecta</taxon>
        <taxon>Pterygota</taxon>
        <taxon>Neoptera</taxon>
        <taxon>Polyneoptera</taxon>
        <taxon>Dictyoptera</taxon>
        <taxon>Blattodea</taxon>
        <taxon>Blattoidea</taxon>
        <taxon>Blattidae</taxon>
        <taxon>Blattinae</taxon>
        <taxon>Periplaneta</taxon>
    </lineage>
</organism>
<evidence type="ECO:0000259" key="9">
    <source>
        <dbReference type="Pfam" id="PF01061"/>
    </source>
</evidence>
<feature type="domain" description="ABC transporter" evidence="8">
    <location>
        <begin position="45"/>
        <end position="168"/>
    </location>
</feature>
<dbReference type="InterPro" id="IPR013525">
    <property type="entry name" value="ABC2_TM"/>
</dbReference>
<dbReference type="EMBL" id="JAJSOF020000017">
    <property type="protein sequence ID" value="KAJ4440478.1"/>
    <property type="molecule type" value="Genomic_DNA"/>
</dbReference>
<gene>
    <name evidence="11" type="ORF">ANN_08619</name>
</gene>
<evidence type="ECO:0000256" key="3">
    <source>
        <dbReference type="ARBA" id="ARBA00022448"/>
    </source>
</evidence>
<comment type="caution">
    <text evidence="11">The sequence shown here is derived from an EMBL/GenBank/DDBJ whole genome shotgun (WGS) entry which is preliminary data.</text>
</comment>
<evidence type="ECO:0000256" key="5">
    <source>
        <dbReference type="ARBA" id="ARBA00022989"/>
    </source>
</evidence>
<feature type="domain" description="ABC-2 type transporter transmembrane" evidence="9">
    <location>
        <begin position="282"/>
        <end position="451"/>
    </location>
</feature>
<dbReference type="PANTHER" id="PTHR48041:SF139">
    <property type="entry name" value="PROTEIN SCARLET"/>
    <property type="match status" value="1"/>
</dbReference>
<keyword evidence="12" id="KW-1185">Reference proteome</keyword>
<comment type="subcellular location">
    <subcellularLocation>
        <location evidence="1">Membrane</location>
        <topology evidence="1">Multi-pass membrane protein</topology>
    </subcellularLocation>
</comment>
<evidence type="ECO:0000256" key="1">
    <source>
        <dbReference type="ARBA" id="ARBA00004141"/>
    </source>
</evidence>
<evidence type="ECO:0000256" key="4">
    <source>
        <dbReference type="ARBA" id="ARBA00022692"/>
    </source>
</evidence>
<evidence type="ECO:0000259" key="10">
    <source>
        <dbReference type="Pfam" id="PF19055"/>
    </source>
</evidence>
<dbReference type="Pfam" id="PF01061">
    <property type="entry name" value="ABC2_membrane"/>
    <property type="match status" value="1"/>
</dbReference>
<evidence type="ECO:0000256" key="6">
    <source>
        <dbReference type="ARBA" id="ARBA00023136"/>
    </source>
</evidence>
<evidence type="ECO:0000256" key="7">
    <source>
        <dbReference type="SAM" id="Phobius"/>
    </source>
</evidence>
<dbReference type="InterPro" id="IPR003439">
    <property type="entry name" value="ABC_transporter-like_ATP-bd"/>
</dbReference>
<dbReference type="Gene3D" id="3.30.420.10">
    <property type="entry name" value="Ribonuclease H-like superfamily/Ribonuclease H"/>
    <property type="match status" value="1"/>
</dbReference>
<name>A0ABQ8T3D9_PERAM</name>
<keyword evidence="6 7" id="KW-0472">Membrane</keyword>
<dbReference type="InterPro" id="IPR027417">
    <property type="entry name" value="P-loop_NTPase"/>
</dbReference>
<reference evidence="11 12" key="1">
    <citation type="journal article" date="2022" name="Allergy">
        <title>Genome assembly and annotation of Periplaneta americana reveal a comprehensive cockroach allergen profile.</title>
        <authorList>
            <person name="Wang L."/>
            <person name="Xiong Q."/>
            <person name="Saelim N."/>
            <person name="Wang L."/>
            <person name="Nong W."/>
            <person name="Wan A.T."/>
            <person name="Shi M."/>
            <person name="Liu X."/>
            <person name="Cao Q."/>
            <person name="Hui J.H.L."/>
            <person name="Sookrung N."/>
            <person name="Leung T.F."/>
            <person name="Tungtrongchitr A."/>
            <person name="Tsui S.K.W."/>
        </authorList>
    </citation>
    <scope>NUCLEOTIDE SEQUENCE [LARGE SCALE GENOMIC DNA]</scope>
    <source>
        <strain evidence="11">PWHHKU_190912</strain>
    </source>
</reference>
<dbReference type="Gene3D" id="3.40.50.300">
    <property type="entry name" value="P-loop containing nucleotide triphosphate hydrolases"/>
    <property type="match status" value="1"/>
</dbReference>
<dbReference type="Pfam" id="PF19055">
    <property type="entry name" value="ABC2_membrane_7"/>
    <property type="match status" value="1"/>
</dbReference>
<comment type="similarity">
    <text evidence="2">Belongs to the ABC transporter superfamily. ABCG family. Eye pigment precursor importer (TC 3.A.1.204) subfamily.</text>
</comment>
<keyword evidence="3" id="KW-0813">Transport</keyword>
<feature type="transmembrane region" description="Helical" evidence="7">
    <location>
        <begin position="397"/>
        <end position="424"/>
    </location>
</feature>
<dbReference type="InterPro" id="IPR050352">
    <property type="entry name" value="ABCG_transporters"/>
</dbReference>